<evidence type="ECO:0000256" key="1">
    <source>
        <dbReference type="SAM" id="MobiDB-lite"/>
    </source>
</evidence>
<proteinExistence type="predicted"/>
<evidence type="ECO:0000313" key="3">
    <source>
        <dbReference type="Proteomes" id="UP000193411"/>
    </source>
</evidence>
<name>A0A1Y2H8X1_9FUNG</name>
<dbReference type="GO" id="GO:0005673">
    <property type="term" value="C:transcription factor TFIIE complex"/>
    <property type="evidence" value="ECO:0007669"/>
    <property type="project" value="InterPro"/>
</dbReference>
<dbReference type="GO" id="GO:0006367">
    <property type="term" value="P:transcription initiation at RNA polymerase II promoter"/>
    <property type="evidence" value="ECO:0007669"/>
    <property type="project" value="InterPro"/>
</dbReference>
<reference evidence="2 3" key="1">
    <citation type="submission" date="2016-07" db="EMBL/GenBank/DDBJ databases">
        <title>Pervasive Adenine N6-methylation of Active Genes in Fungi.</title>
        <authorList>
            <consortium name="DOE Joint Genome Institute"/>
            <person name="Mondo S.J."/>
            <person name="Dannebaum R.O."/>
            <person name="Kuo R.C."/>
            <person name="Labutti K."/>
            <person name="Haridas S."/>
            <person name="Kuo A."/>
            <person name="Salamov A."/>
            <person name="Ahrendt S.R."/>
            <person name="Lipzen A."/>
            <person name="Sullivan W."/>
            <person name="Andreopoulos W.B."/>
            <person name="Clum A."/>
            <person name="Lindquist E."/>
            <person name="Daum C."/>
            <person name="Ramamoorthy G.K."/>
            <person name="Gryganskyi A."/>
            <person name="Culley D."/>
            <person name="Magnuson J.K."/>
            <person name="James T.Y."/>
            <person name="O'Malley M.A."/>
            <person name="Stajich J.E."/>
            <person name="Spatafora J.W."/>
            <person name="Visel A."/>
            <person name="Grigoriev I.V."/>
        </authorList>
    </citation>
    <scope>NUCLEOTIDE SEQUENCE [LARGE SCALE GENOMIC DNA]</scope>
    <source>
        <strain evidence="2 3">PL171</strain>
    </source>
</reference>
<sequence>MSAKPPTYSAAAARAQASLADIITDPVVRDFTTILTYLGDSKNINTPVPFFELRDKVGIDMTLLPHDPHLQRVHAMLCDHEKVSFDPETNNYVHAAEFKITKADDLVKVLAARPRGLKWKTQLEHCGTHMKKLVEELASQGRIYILYKDIHGYETTCGYGPSGTETDAATAAAAGTGDTSSSSTTAKPSIAAASAAKVPFEKILGIYLNRFHADAECAQVTKVATNVLDQFFAVKVPDDVDLGLRLAKVGLKAHAVKVRGIGGVNQGGVGGKKKGKDAKEANKRHRYKLTNTHLLSEGATEAGAAAGDAEASVSDNTAAKK</sequence>
<dbReference type="EMBL" id="MCFL01000084">
    <property type="protein sequence ID" value="ORZ30454.1"/>
    <property type="molecule type" value="Genomic_DNA"/>
</dbReference>
<feature type="compositionally biased region" description="Low complexity" evidence="1">
    <location>
        <begin position="297"/>
        <end position="311"/>
    </location>
</feature>
<feature type="compositionally biased region" description="Basic residues" evidence="1">
    <location>
        <begin position="271"/>
        <end position="288"/>
    </location>
</feature>
<keyword evidence="3" id="KW-1185">Reference proteome</keyword>
<comment type="caution">
    <text evidence="2">The sequence shown here is derived from an EMBL/GenBank/DDBJ whole genome shotgun (WGS) entry which is preliminary data.</text>
</comment>
<dbReference type="PANTHER" id="PTHR12716:SF8">
    <property type="entry name" value="TRANSCRIPTION INITIATION FACTOR IIE SUBUNIT BETA"/>
    <property type="match status" value="1"/>
</dbReference>
<evidence type="ECO:0008006" key="4">
    <source>
        <dbReference type="Google" id="ProtNLM"/>
    </source>
</evidence>
<dbReference type="PANTHER" id="PTHR12716">
    <property type="entry name" value="TRANSCRIPTION INITIATION FACTOR IIE, BETA SUBUNIT"/>
    <property type="match status" value="1"/>
</dbReference>
<dbReference type="GO" id="GO:0001097">
    <property type="term" value="F:TFIIH-class transcription factor complex binding"/>
    <property type="evidence" value="ECO:0007669"/>
    <property type="project" value="TreeGrafter"/>
</dbReference>
<gene>
    <name evidence="2" type="ORF">BCR44DRAFT_35138</name>
</gene>
<evidence type="ECO:0000313" key="2">
    <source>
        <dbReference type="EMBL" id="ORZ30454.1"/>
    </source>
</evidence>
<feature type="region of interest" description="Disordered" evidence="1">
    <location>
        <begin position="266"/>
        <end position="321"/>
    </location>
</feature>
<accession>A0A1Y2H8X1</accession>
<protein>
    <recommendedName>
        <fullName evidence="4">TFA2 Winged helix domain-containing protein</fullName>
    </recommendedName>
</protein>
<dbReference type="InterPro" id="IPR016656">
    <property type="entry name" value="TFIIE-bsu"/>
</dbReference>
<dbReference type="AlphaFoldDB" id="A0A1Y2H8X1"/>
<organism evidence="2 3">
    <name type="scientific">Catenaria anguillulae PL171</name>
    <dbReference type="NCBI Taxonomy" id="765915"/>
    <lineage>
        <taxon>Eukaryota</taxon>
        <taxon>Fungi</taxon>
        <taxon>Fungi incertae sedis</taxon>
        <taxon>Blastocladiomycota</taxon>
        <taxon>Blastocladiomycetes</taxon>
        <taxon>Blastocladiales</taxon>
        <taxon>Catenariaceae</taxon>
        <taxon>Catenaria</taxon>
    </lineage>
</organism>
<dbReference type="Proteomes" id="UP000193411">
    <property type="component" value="Unassembled WGS sequence"/>
</dbReference>